<evidence type="ECO:0000313" key="5">
    <source>
        <dbReference type="Proteomes" id="UP000677126"/>
    </source>
</evidence>
<feature type="region of interest" description="Disordered" evidence="1">
    <location>
        <begin position="141"/>
        <end position="164"/>
    </location>
</feature>
<dbReference type="RefSeq" id="WP_213503022.1">
    <property type="nucleotide sequence ID" value="NZ_CP054856.1"/>
</dbReference>
<accession>A0ABX8E4C1</accession>
<reference evidence="4 5" key="1">
    <citation type="journal article" date="2021" name="Int. J. Syst. Evol. Microbiol.">
        <title>Novosphingobium decolorationis sp. nov., an aniline blue-decolourizing bacterium isolated from East Pacific sediment.</title>
        <authorList>
            <person name="Chen X."/>
            <person name="Dong B."/>
            <person name="Chen T."/>
            <person name="Ren N."/>
            <person name="Wang J."/>
            <person name="Xu Y."/>
            <person name="Yang J."/>
            <person name="Zhu S."/>
            <person name="Chen J."/>
        </authorList>
    </citation>
    <scope>NUCLEOTIDE SEQUENCE [LARGE SCALE GENOMIC DNA]</scope>
    <source>
        <strain evidence="4 5">502str22</strain>
    </source>
</reference>
<dbReference type="Proteomes" id="UP000677126">
    <property type="component" value="Chromosome"/>
</dbReference>
<feature type="signal peptide" evidence="3">
    <location>
        <begin position="1"/>
        <end position="31"/>
    </location>
</feature>
<evidence type="ECO:0000256" key="2">
    <source>
        <dbReference type="SAM" id="Phobius"/>
    </source>
</evidence>
<sequence length="164" mass="19434">MKSAFRNIGLKLGIGAAAAAGALLAATPAMARDRYRDGGNDAAIAIGAGVLGLAVGAALADRDDRYYYDRDWYPSRRYVTVRGRPGYYYYYADRPNRYYRDRYYSRYYAPYYRSHRRDWRAPRHHARRDWRRGGRDWRGGRHYSRRHGRHHDRGRHGHHRRGRR</sequence>
<keyword evidence="2" id="KW-1133">Transmembrane helix</keyword>
<name>A0ABX8E4C1_9SPHN</name>
<keyword evidence="5" id="KW-1185">Reference proteome</keyword>
<feature type="chain" id="PRO_5045659411" evidence="3">
    <location>
        <begin position="32"/>
        <end position="164"/>
    </location>
</feature>
<keyword evidence="3" id="KW-0732">Signal</keyword>
<evidence type="ECO:0000256" key="3">
    <source>
        <dbReference type="SAM" id="SignalP"/>
    </source>
</evidence>
<proteinExistence type="predicted"/>
<keyword evidence="2" id="KW-0812">Transmembrane</keyword>
<dbReference type="EMBL" id="CP054856">
    <property type="protein sequence ID" value="QVM83449.1"/>
    <property type="molecule type" value="Genomic_DNA"/>
</dbReference>
<organism evidence="4 5">
    <name type="scientific">Novosphingobium decolorationis</name>
    <dbReference type="NCBI Taxonomy" id="2698673"/>
    <lineage>
        <taxon>Bacteria</taxon>
        <taxon>Pseudomonadati</taxon>
        <taxon>Pseudomonadota</taxon>
        <taxon>Alphaproteobacteria</taxon>
        <taxon>Sphingomonadales</taxon>
        <taxon>Sphingomonadaceae</taxon>
        <taxon>Novosphingobium</taxon>
    </lineage>
</organism>
<gene>
    <name evidence="4" type="ORF">HT578_06890</name>
</gene>
<protein>
    <submittedName>
        <fullName evidence="4">Uncharacterized protein</fullName>
    </submittedName>
</protein>
<evidence type="ECO:0000256" key="1">
    <source>
        <dbReference type="SAM" id="MobiDB-lite"/>
    </source>
</evidence>
<evidence type="ECO:0000313" key="4">
    <source>
        <dbReference type="EMBL" id="QVM83449.1"/>
    </source>
</evidence>
<keyword evidence="2" id="KW-0472">Membrane</keyword>
<feature type="transmembrane region" description="Helical" evidence="2">
    <location>
        <begin position="41"/>
        <end position="60"/>
    </location>
</feature>